<dbReference type="Gene3D" id="3.40.720.10">
    <property type="entry name" value="Alkaline Phosphatase, subunit A"/>
    <property type="match status" value="1"/>
</dbReference>
<evidence type="ECO:0000313" key="4">
    <source>
        <dbReference type="EMBL" id="GBO38094.1"/>
    </source>
</evidence>
<protein>
    <recommendedName>
        <fullName evidence="1">alkaline phosphatase</fullName>
        <ecNumber evidence="1">3.1.3.1</ecNumber>
    </recommendedName>
</protein>
<keyword evidence="3" id="KW-0479">Metal-binding</keyword>
<dbReference type="EMBL" id="BGPR01062710">
    <property type="protein sequence ID" value="GBO38094.1"/>
    <property type="molecule type" value="Genomic_DNA"/>
</dbReference>
<keyword evidence="2" id="KW-0597">Phosphoprotein</keyword>
<keyword evidence="3" id="KW-0862">Zinc</keyword>
<dbReference type="InterPro" id="IPR017850">
    <property type="entry name" value="Alkaline_phosphatase_core_sf"/>
</dbReference>
<comment type="cofactor">
    <cofactor evidence="3">
        <name>Zn(2+)</name>
        <dbReference type="ChEBI" id="CHEBI:29105"/>
    </cofactor>
    <text evidence="3">Binds 2 Zn(2+) ions.</text>
</comment>
<reference evidence="4 5" key="1">
    <citation type="journal article" date="2019" name="Sci. Rep.">
        <title>Orb-weaving spider Araneus ventricosus genome elucidates the spidroin gene catalogue.</title>
        <authorList>
            <person name="Kono N."/>
            <person name="Nakamura H."/>
            <person name="Ohtoshi R."/>
            <person name="Moran D.A.P."/>
            <person name="Shinohara A."/>
            <person name="Yoshida Y."/>
            <person name="Fujiwara M."/>
            <person name="Mori M."/>
            <person name="Tomita M."/>
            <person name="Arakawa K."/>
        </authorList>
    </citation>
    <scope>NUCLEOTIDE SEQUENCE [LARGE SCALE GENOMIC DNA]</scope>
</reference>
<dbReference type="EC" id="3.1.3.1" evidence="1"/>
<name>A0A4Y2WNA8_ARAVE</name>
<dbReference type="OrthoDB" id="5818554at2759"/>
<evidence type="ECO:0000256" key="1">
    <source>
        <dbReference type="ARBA" id="ARBA00012647"/>
    </source>
</evidence>
<comment type="caution">
    <text evidence="4">The sequence shown here is derived from an EMBL/GenBank/DDBJ whole genome shotgun (WGS) entry which is preliminary data.</text>
</comment>
<evidence type="ECO:0000313" key="5">
    <source>
        <dbReference type="Proteomes" id="UP000499080"/>
    </source>
</evidence>
<keyword evidence="5" id="KW-1185">Reference proteome</keyword>
<dbReference type="AlphaFoldDB" id="A0A4Y2WNA8"/>
<organism evidence="4 5">
    <name type="scientific">Araneus ventricosus</name>
    <name type="common">Orbweaver spider</name>
    <name type="synonym">Epeira ventricosa</name>
    <dbReference type="NCBI Taxonomy" id="182803"/>
    <lineage>
        <taxon>Eukaryota</taxon>
        <taxon>Metazoa</taxon>
        <taxon>Ecdysozoa</taxon>
        <taxon>Arthropoda</taxon>
        <taxon>Chelicerata</taxon>
        <taxon>Arachnida</taxon>
        <taxon>Araneae</taxon>
        <taxon>Araneomorphae</taxon>
        <taxon>Entelegynae</taxon>
        <taxon>Araneoidea</taxon>
        <taxon>Araneidae</taxon>
        <taxon>Araneus</taxon>
    </lineage>
</organism>
<dbReference type="PANTHER" id="PTHR11596:SF5">
    <property type="entry name" value="ALKALINE PHOSPHATASE"/>
    <property type="match status" value="1"/>
</dbReference>
<dbReference type="Pfam" id="PF00245">
    <property type="entry name" value="Alk_phosphatase"/>
    <property type="match status" value="1"/>
</dbReference>
<dbReference type="SUPFAM" id="SSF53649">
    <property type="entry name" value="Alkaline phosphatase-like"/>
    <property type="match status" value="1"/>
</dbReference>
<dbReference type="GO" id="GO:0004035">
    <property type="term" value="F:alkaline phosphatase activity"/>
    <property type="evidence" value="ECO:0007669"/>
    <property type="project" value="UniProtKB-EC"/>
</dbReference>
<sequence>MPYTTLMYSSGPGYRISATGRENITGVNTANKDYLQQATVPRSTATHGGEDVGVYAVGPMAHLFTGVYDQHYIAHAMAYAACIGRSKEHCGGGDGSAGEASTLRQWRWWTQVAVALATVLVIF</sequence>
<proteinExistence type="predicted"/>
<dbReference type="Proteomes" id="UP000499080">
    <property type="component" value="Unassembled WGS sequence"/>
</dbReference>
<dbReference type="GO" id="GO:0046872">
    <property type="term" value="F:metal ion binding"/>
    <property type="evidence" value="ECO:0007669"/>
    <property type="project" value="UniProtKB-KW"/>
</dbReference>
<accession>A0A4Y2WNA8</accession>
<feature type="binding site" evidence="3">
    <location>
        <position position="47"/>
    </location>
    <ligand>
        <name>Zn(2+)</name>
        <dbReference type="ChEBI" id="CHEBI:29105"/>
        <label>2</label>
    </ligand>
</feature>
<dbReference type="PANTHER" id="PTHR11596">
    <property type="entry name" value="ALKALINE PHOSPHATASE"/>
    <property type="match status" value="1"/>
</dbReference>
<evidence type="ECO:0000256" key="3">
    <source>
        <dbReference type="PIRSR" id="PIRSR601952-2"/>
    </source>
</evidence>
<evidence type="ECO:0000256" key="2">
    <source>
        <dbReference type="ARBA" id="ARBA00022553"/>
    </source>
</evidence>
<dbReference type="InterPro" id="IPR001952">
    <property type="entry name" value="Alkaline_phosphatase"/>
</dbReference>
<gene>
    <name evidence="4" type="primary">ALPL_11</name>
    <name evidence="4" type="ORF">AVEN_74629_1</name>
</gene>